<keyword evidence="1" id="KW-0812">Transmembrane</keyword>
<dbReference type="RefSeq" id="WP_126012068.1">
    <property type="nucleotide sequence ID" value="NZ_CP034437.1"/>
</dbReference>
<dbReference type="OrthoDB" id="3182597at2"/>
<feature type="transmembrane region" description="Helical" evidence="1">
    <location>
        <begin position="350"/>
        <end position="369"/>
    </location>
</feature>
<sequence>MATNESLKAGDQSATFPCASCGGQMQFDVDSQSLKCAYCGSESAIDAGAAKKPVEYELDFSDEADAHLTDWGMEQQLIKCSNCSGEMLLPASQTAAVCAFCGSPKVLAQGDQGSIRPESVIPFQIKKDVAEDAFNVWRKKRWFIPGQFKKASLSSKLSGVYVPYWTFDSDTYSTYTVEVGTHHYRTETRTRTVNGKTETYTEQVRYTVWHWSSGDYNKAFDDVLIPASGQYDSDLLRKMNDFQLGDLLPYKPEYLSGFIAERYTVSLKEGWEQADGAMAAALRGEIRGQIHGDEIRNLNVDTTYSNRTYKHILLPVWNANYMYKGKSYRYMVNGESGEVIGRVPRSPWKITLFVLFCVAIVAAIVILVMNGQAA</sequence>
<dbReference type="EMBL" id="CP034437">
    <property type="protein sequence ID" value="AZN38705.1"/>
    <property type="molecule type" value="Genomic_DNA"/>
</dbReference>
<gene>
    <name evidence="2" type="ORF">EJC50_02710</name>
</gene>
<dbReference type="Proteomes" id="UP000272528">
    <property type="component" value="Chromosome"/>
</dbReference>
<keyword evidence="3" id="KW-1185">Reference proteome</keyword>
<evidence type="ECO:0008006" key="4">
    <source>
        <dbReference type="Google" id="ProtNLM"/>
    </source>
</evidence>
<reference evidence="3" key="1">
    <citation type="submission" date="2018-12" db="EMBL/GenBank/DDBJ databases">
        <title>Genome sequence of Peanibacillus sp.</title>
        <authorList>
            <person name="Subramani G."/>
            <person name="Srinivasan S."/>
            <person name="Kim M.K."/>
        </authorList>
    </citation>
    <scope>NUCLEOTIDE SEQUENCE [LARGE SCALE GENOMIC DNA]</scope>
    <source>
        <strain evidence="3">18JY67-1</strain>
    </source>
</reference>
<name>A0A3Q8X4F2_9BACL</name>
<keyword evidence="1" id="KW-0472">Membrane</keyword>
<evidence type="ECO:0000256" key="1">
    <source>
        <dbReference type="SAM" id="Phobius"/>
    </source>
</evidence>
<proteinExistence type="predicted"/>
<evidence type="ECO:0000313" key="2">
    <source>
        <dbReference type="EMBL" id="AZN38705.1"/>
    </source>
</evidence>
<organism evidence="2 3">
    <name type="scientific">Paenibacillus albus</name>
    <dbReference type="NCBI Taxonomy" id="2495582"/>
    <lineage>
        <taxon>Bacteria</taxon>
        <taxon>Bacillati</taxon>
        <taxon>Bacillota</taxon>
        <taxon>Bacilli</taxon>
        <taxon>Bacillales</taxon>
        <taxon>Paenibacillaceae</taxon>
        <taxon>Paenibacillus</taxon>
    </lineage>
</organism>
<dbReference type="PANTHER" id="PTHR37826:SF3">
    <property type="entry name" value="J DOMAIN-CONTAINING PROTEIN"/>
    <property type="match status" value="1"/>
</dbReference>
<keyword evidence="1" id="KW-1133">Transmembrane helix</keyword>
<dbReference type="PANTHER" id="PTHR37826">
    <property type="entry name" value="FLOTILLIN BAND_7_5 DOMAIN PROTEIN"/>
    <property type="match status" value="1"/>
</dbReference>
<dbReference type="Gene3D" id="2.20.28.30">
    <property type="entry name" value="RNA polymerase ii, chain L"/>
    <property type="match status" value="1"/>
</dbReference>
<dbReference type="KEGG" id="palb:EJC50_02710"/>
<dbReference type="AlphaFoldDB" id="A0A3Q8X4F2"/>
<evidence type="ECO:0000313" key="3">
    <source>
        <dbReference type="Proteomes" id="UP000272528"/>
    </source>
</evidence>
<accession>A0A3Q8X4F2</accession>
<protein>
    <recommendedName>
        <fullName evidence="4">TFIIB-type zinc ribbon-containing protein</fullName>
    </recommendedName>
</protein>